<organism evidence="1 2">
    <name type="scientific">Sphingomonas sanguinis</name>
    <dbReference type="NCBI Taxonomy" id="33051"/>
    <lineage>
        <taxon>Bacteria</taxon>
        <taxon>Pseudomonadati</taxon>
        <taxon>Pseudomonadota</taxon>
        <taxon>Alphaproteobacteria</taxon>
        <taxon>Sphingomonadales</taxon>
        <taxon>Sphingomonadaceae</taxon>
        <taxon>Sphingomonas</taxon>
    </lineage>
</organism>
<name>A0A147JCF9_9SPHN</name>
<proteinExistence type="predicted"/>
<dbReference type="RefSeq" id="WP_058715773.1">
    <property type="nucleotide sequence ID" value="NZ_LDTC01000019.1"/>
</dbReference>
<reference evidence="1 2" key="1">
    <citation type="journal article" date="2016" name="Front. Microbiol.">
        <title>Genomic Resource of Rice Seed Associated Bacteria.</title>
        <authorList>
            <person name="Midha S."/>
            <person name="Bansal K."/>
            <person name="Sharma S."/>
            <person name="Kumar N."/>
            <person name="Patil P.P."/>
            <person name="Chaudhry V."/>
            <person name="Patil P.B."/>
        </authorList>
    </citation>
    <scope>NUCLEOTIDE SEQUENCE [LARGE SCALE GENOMIC DNA]</scope>
    <source>
        <strain evidence="1 2">NS258</strain>
    </source>
</reference>
<protein>
    <submittedName>
        <fullName evidence="1">Uncharacterized protein</fullName>
    </submittedName>
</protein>
<gene>
    <name evidence="1" type="ORF">NS258_03665</name>
</gene>
<evidence type="ECO:0000313" key="1">
    <source>
        <dbReference type="EMBL" id="KTW16611.1"/>
    </source>
</evidence>
<dbReference type="EMBL" id="LDTC01000019">
    <property type="protein sequence ID" value="KTW16611.1"/>
    <property type="molecule type" value="Genomic_DNA"/>
</dbReference>
<accession>A0A147JCF9</accession>
<dbReference type="AlphaFoldDB" id="A0A147JCF9"/>
<comment type="caution">
    <text evidence="1">The sequence shown here is derived from an EMBL/GenBank/DDBJ whole genome shotgun (WGS) entry which is preliminary data.</text>
</comment>
<sequence length="187" mass="20638">MSTNSESFCALLDAHDDAVHRFNAVPDDGRVTPEYEEALQAMSEALDRADKAVPTSWPEFARLLGHMACGGQTGIDEDNANRLMLHARRLLAVPEEHRIAWDAALAEYQRLKAIFDDIASGIDGEDEANEASLDALDTLIVDTPAPDFDALLLKMDAAQERCQDIPFLEEYAAAIRADVERLKQGVR</sequence>
<dbReference type="Proteomes" id="UP000074410">
    <property type="component" value="Unassembled WGS sequence"/>
</dbReference>
<dbReference type="PATRIC" id="fig|33051.5.peg.1232"/>
<evidence type="ECO:0000313" key="2">
    <source>
        <dbReference type="Proteomes" id="UP000074410"/>
    </source>
</evidence>